<comment type="caution">
    <text evidence="2">The sequence shown here is derived from an EMBL/GenBank/DDBJ whole genome shotgun (WGS) entry which is preliminary data.</text>
</comment>
<name>A0A4Y4DPS5_GLUUR</name>
<proteinExistence type="predicted"/>
<sequence length="169" mass="16755">MSVAYAETNYNFAESAGITVVTRMFVSSACIGAVMGMIGFVAILSPEAFAGVDLWTWAAENAMFLATAALAGVGVGVLACSGGYVVMEVAKSSHPEASKFKQAISGGAGAALGGLLPAVAVLLPVAVSAGDLDSAKGALLFAAALLAACFIFGSAIVAVLNSARVRGAF</sequence>
<organism evidence="2 3">
    <name type="scientific">Glutamicibacter uratoxydans</name>
    <name type="common">Arthrobacter uratoxydans</name>
    <dbReference type="NCBI Taxonomy" id="43667"/>
    <lineage>
        <taxon>Bacteria</taxon>
        <taxon>Bacillati</taxon>
        <taxon>Actinomycetota</taxon>
        <taxon>Actinomycetes</taxon>
        <taxon>Micrococcales</taxon>
        <taxon>Micrococcaceae</taxon>
        <taxon>Glutamicibacter</taxon>
    </lineage>
</organism>
<feature type="transmembrane region" description="Helical" evidence="1">
    <location>
        <begin position="64"/>
        <end position="87"/>
    </location>
</feature>
<evidence type="ECO:0000313" key="3">
    <source>
        <dbReference type="Proteomes" id="UP000316612"/>
    </source>
</evidence>
<accession>A0A4Y4DPS5</accession>
<feature type="transmembrane region" description="Helical" evidence="1">
    <location>
        <begin position="108"/>
        <end position="127"/>
    </location>
</feature>
<dbReference type="Proteomes" id="UP000316612">
    <property type="component" value="Unassembled WGS sequence"/>
</dbReference>
<keyword evidence="1" id="KW-0472">Membrane</keyword>
<reference evidence="2 3" key="1">
    <citation type="submission" date="2019-06" db="EMBL/GenBank/DDBJ databases">
        <title>Whole genome shotgun sequence of Glutamicibacter uratoxydans NBRC 15515.</title>
        <authorList>
            <person name="Hosoyama A."/>
            <person name="Uohara A."/>
            <person name="Ohji S."/>
            <person name="Ichikawa N."/>
        </authorList>
    </citation>
    <scope>NUCLEOTIDE SEQUENCE [LARGE SCALE GENOMIC DNA]</scope>
    <source>
        <strain evidence="2 3">NBRC 15515</strain>
    </source>
</reference>
<gene>
    <name evidence="2" type="ORF">AUR04nite_21390</name>
</gene>
<dbReference type="AlphaFoldDB" id="A0A4Y4DPS5"/>
<keyword evidence="1" id="KW-1133">Transmembrane helix</keyword>
<evidence type="ECO:0000313" key="2">
    <source>
        <dbReference type="EMBL" id="GED06607.1"/>
    </source>
</evidence>
<feature type="transmembrane region" description="Helical" evidence="1">
    <location>
        <begin position="24"/>
        <end position="44"/>
    </location>
</feature>
<keyword evidence="1" id="KW-0812">Transmembrane</keyword>
<dbReference type="EMBL" id="BJNY01000011">
    <property type="protein sequence ID" value="GED06607.1"/>
    <property type="molecule type" value="Genomic_DNA"/>
</dbReference>
<dbReference type="RefSeq" id="WP_141364831.1">
    <property type="nucleotide sequence ID" value="NZ_BAAAJL010000013.1"/>
</dbReference>
<keyword evidence="3" id="KW-1185">Reference proteome</keyword>
<feature type="transmembrane region" description="Helical" evidence="1">
    <location>
        <begin position="139"/>
        <end position="160"/>
    </location>
</feature>
<evidence type="ECO:0000256" key="1">
    <source>
        <dbReference type="SAM" id="Phobius"/>
    </source>
</evidence>
<protein>
    <submittedName>
        <fullName evidence="2">Uncharacterized protein</fullName>
    </submittedName>
</protein>